<gene>
    <name evidence="2" type="ORF">NKR19_g5776</name>
</gene>
<name>A0AA38RRH8_9PEZI</name>
<dbReference type="Proteomes" id="UP001174691">
    <property type="component" value="Unassembled WGS sequence"/>
</dbReference>
<feature type="compositionally biased region" description="Acidic residues" evidence="1">
    <location>
        <begin position="74"/>
        <end position="93"/>
    </location>
</feature>
<keyword evidence="3" id="KW-1185">Reference proteome</keyword>
<feature type="compositionally biased region" description="Low complexity" evidence="1">
    <location>
        <begin position="111"/>
        <end position="124"/>
    </location>
</feature>
<organism evidence="2 3">
    <name type="scientific">Coniochaeta hoffmannii</name>
    <dbReference type="NCBI Taxonomy" id="91930"/>
    <lineage>
        <taxon>Eukaryota</taxon>
        <taxon>Fungi</taxon>
        <taxon>Dikarya</taxon>
        <taxon>Ascomycota</taxon>
        <taxon>Pezizomycotina</taxon>
        <taxon>Sordariomycetes</taxon>
        <taxon>Sordariomycetidae</taxon>
        <taxon>Coniochaetales</taxon>
        <taxon>Coniochaetaceae</taxon>
        <taxon>Coniochaeta</taxon>
    </lineage>
</organism>
<feature type="region of interest" description="Disordered" evidence="1">
    <location>
        <begin position="66"/>
        <end position="125"/>
    </location>
</feature>
<accession>A0AA38RRH8</accession>
<feature type="compositionally biased region" description="Basic residues" evidence="1">
    <location>
        <begin position="260"/>
        <end position="269"/>
    </location>
</feature>
<reference evidence="2" key="1">
    <citation type="submission" date="2022-07" db="EMBL/GenBank/DDBJ databases">
        <title>Fungi with potential for degradation of polypropylene.</title>
        <authorList>
            <person name="Gostincar C."/>
        </authorList>
    </citation>
    <scope>NUCLEOTIDE SEQUENCE</scope>
    <source>
        <strain evidence="2">EXF-13287</strain>
    </source>
</reference>
<feature type="region of interest" description="Disordered" evidence="1">
    <location>
        <begin position="1"/>
        <end position="20"/>
    </location>
</feature>
<proteinExistence type="predicted"/>
<feature type="region of interest" description="Disordered" evidence="1">
    <location>
        <begin position="242"/>
        <end position="283"/>
    </location>
</feature>
<comment type="caution">
    <text evidence="2">The sequence shown here is derived from an EMBL/GenBank/DDBJ whole genome shotgun (WGS) entry which is preliminary data.</text>
</comment>
<dbReference type="EMBL" id="JANBVN010000082">
    <property type="protein sequence ID" value="KAJ9149175.1"/>
    <property type="molecule type" value="Genomic_DNA"/>
</dbReference>
<evidence type="ECO:0000256" key="1">
    <source>
        <dbReference type="SAM" id="MobiDB-lite"/>
    </source>
</evidence>
<sequence>MRRSMGATPPRRPGGSIDKIRQVMGEEVPVILLSEEVRVALPEEGIPRLLGRDLAPKYKKRVYTPKLSTVYDVPVEEENDEEDEDEEDEDDDQGTGPNEMCSSHTLNLPMHPHSGSPASAGHSGAELELEYPDSAPTIPGVPAEFLRPSRPRPRLYNSLDLSGEVAQSAETPLATLGKRPVDACATAADDEPVRARTAAKLASSLRRHLDMRAVRDTFGSAGPISRALHLPGRHVTELIEWQPPASAKKGEAEGSLARRLFGRNKKPRRPPIPEGWLFGPPPE</sequence>
<evidence type="ECO:0000313" key="3">
    <source>
        <dbReference type="Proteomes" id="UP001174691"/>
    </source>
</evidence>
<evidence type="ECO:0000313" key="2">
    <source>
        <dbReference type="EMBL" id="KAJ9149175.1"/>
    </source>
</evidence>
<dbReference type="AlphaFoldDB" id="A0AA38RRH8"/>
<protein>
    <submittedName>
        <fullName evidence="2">Uncharacterized protein</fullName>
    </submittedName>
</protein>